<proteinExistence type="predicted"/>
<evidence type="ECO:0000313" key="1">
    <source>
        <dbReference type="EMBL" id="OUC40259.1"/>
    </source>
</evidence>
<dbReference type="Proteomes" id="UP000243006">
    <property type="component" value="Unassembled WGS sequence"/>
</dbReference>
<gene>
    <name evidence="1" type="ORF">D917_00741</name>
</gene>
<name>A0A1Y3E9H0_9BILA</name>
<protein>
    <submittedName>
        <fullName evidence="1">Uncharacterized protein</fullName>
    </submittedName>
</protein>
<organism evidence="1 2">
    <name type="scientific">Trichinella nativa</name>
    <dbReference type="NCBI Taxonomy" id="6335"/>
    <lineage>
        <taxon>Eukaryota</taxon>
        <taxon>Metazoa</taxon>
        <taxon>Ecdysozoa</taxon>
        <taxon>Nematoda</taxon>
        <taxon>Enoplea</taxon>
        <taxon>Dorylaimia</taxon>
        <taxon>Trichinellida</taxon>
        <taxon>Trichinellidae</taxon>
        <taxon>Trichinella</taxon>
    </lineage>
</organism>
<reference evidence="1 2" key="1">
    <citation type="submission" date="2015-04" db="EMBL/GenBank/DDBJ databases">
        <title>Draft genome of the roundworm Trichinella nativa.</title>
        <authorList>
            <person name="Mitreva M."/>
        </authorList>
    </citation>
    <scope>NUCLEOTIDE SEQUENCE [LARGE SCALE GENOMIC DNA]</scope>
    <source>
        <strain evidence="1 2">ISS45</strain>
    </source>
</reference>
<evidence type="ECO:0000313" key="2">
    <source>
        <dbReference type="Proteomes" id="UP000243006"/>
    </source>
</evidence>
<dbReference type="EMBL" id="LVZM01023112">
    <property type="protein sequence ID" value="OUC40259.1"/>
    <property type="molecule type" value="Genomic_DNA"/>
</dbReference>
<comment type="caution">
    <text evidence="1">The sequence shown here is derived from an EMBL/GenBank/DDBJ whole genome shotgun (WGS) entry which is preliminary data.</text>
</comment>
<dbReference type="AlphaFoldDB" id="A0A1Y3E9H0"/>
<sequence>MSDYHMNGQTLRKLQLNLLELTASTSTPSSEFLVKCSNSGTVFWNSIRIDGFEESFKQNHSRKKQLKECFKFRKLSINYSRCVKANRFSDCSFNSSSLLSFISLKVSSFIFQITEFDNDHLMQMICLRDVY</sequence>
<accession>A0A1Y3E9H0</accession>